<evidence type="ECO:0000313" key="2">
    <source>
        <dbReference type="EMBL" id="CAE0371065.1"/>
    </source>
</evidence>
<proteinExistence type="predicted"/>
<dbReference type="AlphaFoldDB" id="A0A7S3K0F6"/>
<feature type="region of interest" description="Disordered" evidence="1">
    <location>
        <begin position="92"/>
        <end position="138"/>
    </location>
</feature>
<dbReference type="EMBL" id="HBIJ01017888">
    <property type="protein sequence ID" value="CAE0371065.1"/>
    <property type="molecule type" value="Transcribed_RNA"/>
</dbReference>
<protein>
    <submittedName>
        <fullName evidence="2">Uncharacterized protein</fullName>
    </submittedName>
</protein>
<reference evidence="2" key="1">
    <citation type="submission" date="2021-01" db="EMBL/GenBank/DDBJ databases">
        <authorList>
            <person name="Corre E."/>
            <person name="Pelletier E."/>
            <person name="Niang G."/>
            <person name="Scheremetjew M."/>
            <person name="Finn R."/>
            <person name="Kale V."/>
            <person name="Holt S."/>
            <person name="Cochrane G."/>
            <person name="Meng A."/>
            <person name="Brown T."/>
            <person name="Cohen L."/>
        </authorList>
    </citation>
    <scope>NUCLEOTIDE SEQUENCE</scope>
    <source>
        <strain evidence="2">CCMP1510</strain>
    </source>
</reference>
<feature type="compositionally biased region" description="Basic and acidic residues" evidence="1">
    <location>
        <begin position="110"/>
        <end position="129"/>
    </location>
</feature>
<accession>A0A7S3K0F6</accession>
<organism evidence="2">
    <name type="scientific">Aureoumbra lagunensis</name>
    <dbReference type="NCBI Taxonomy" id="44058"/>
    <lineage>
        <taxon>Eukaryota</taxon>
        <taxon>Sar</taxon>
        <taxon>Stramenopiles</taxon>
        <taxon>Ochrophyta</taxon>
        <taxon>Pelagophyceae</taxon>
        <taxon>Pelagomonadales</taxon>
        <taxon>Aureoumbra</taxon>
    </lineage>
</organism>
<feature type="compositionally biased region" description="Basic residues" evidence="1">
    <location>
        <begin position="92"/>
        <end position="101"/>
    </location>
</feature>
<sequence length="168" mass="18781">MGRFDDSFLDERVKIMSDNPKRGKSAERYEKYKHAKILRDVIKLGGSRPDIANDVVRGFIILCDAKRNQELLAQLNDNASLSNPIIPSIPKQKTKIIKPIKKPSAPQPLTEEKKKKSEKRPAEDNESQSKKRLIASTNKRIHIFGRTVGRGRLLPSYASSSTASTAVG</sequence>
<evidence type="ECO:0000256" key="1">
    <source>
        <dbReference type="SAM" id="MobiDB-lite"/>
    </source>
</evidence>
<name>A0A7S3K0F6_9STRA</name>
<gene>
    <name evidence="2" type="ORF">ALAG00032_LOCUS11846</name>
</gene>